<evidence type="ECO:0000313" key="2">
    <source>
        <dbReference type="EMBL" id="CAL8105767.1"/>
    </source>
</evidence>
<dbReference type="PANTHER" id="PTHR21052">
    <property type="entry name" value="SPERMATOGENESIS ASSOCIATED 11-RELATED"/>
    <property type="match status" value="1"/>
</dbReference>
<dbReference type="SUPFAM" id="SSF51197">
    <property type="entry name" value="Clavaminate synthase-like"/>
    <property type="match status" value="1"/>
</dbReference>
<dbReference type="Proteomes" id="UP001642540">
    <property type="component" value="Unassembled WGS sequence"/>
</dbReference>
<organism evidence="2 3">
    <name type="scientific">Orchesella dallaii</name>
    <dbReference type="NCBI Taxonomy" id="48710"/>
    <lineage>
        <taxon>Eukaryota</taxon>
        <taxon>Metazoa</taxon>
        <taxon>Ecdysozoa</taxon>
        <taxon>Arthropoda</taxon>
        <taxon>Hexapoda</taxon>
        <taxon>Collembola</taxon>
        <taxon>Entomobryomorpha</taxon>
        <taxon>Entomobryoidea</taxon>
        <taxon>Orchesellidae</taxon>
        <taxon>Orchesellinae</taxon>
        <taxon>Orchesella</taxon>
    </lineage>
</organism>
<dbReference type="InterPro" id="IPR037151">
    <property type="entry name" value="AlkB-like_sf"/>
</dbReference>
<comment type="cofactor">
    <cofactor evidence="1">
        <name>Fe(2+)</name>
        <dbReference type="ChEBI" id="CHEBI:29033"/>
    </cofactor>
</comment>
<proteinExistence type="predicted"/>
<dbReference type="InterPro" id="IPR032870">
    <property type="entry name" value="ALKBH7-like"/>
</dbReference>
<comment type="caution">
    <text evidence="2">The sequence shown here is derived from an EMBL/GenBank/DDBJ whole genome shotgun (WGS) entry which is preliminary data.</text>
</comment>
<sequence>MVITVGTIVKVGQVTRKNCRILPKCFVLKKSECCDKKSCCGECPNRKFFSTLTKDESDSMFKGTDFIERSRQVLRMNNNFDMSQSFQGSPEWMNKLLESMLVYTNFVSTAEETTILKKMEPCISRLYYETSPLDDTIHDYRETERAKRNQSNTQIINRIRSLCFPPAVPQLRFVHILDLAMTEVIKPHIDSVRFSGNTIAGLSLLSNSIMRLRHDVQKDFSCDVFLSRLSPYVMREFVHYEFTHGILGEKASTFMDKVICRDRRISVIRRNEPENFSTEPEFKPLSSPEH</sequence>
<protein>
    <submittedName>
        <fullName evidence="2">Uncharacterized protein</fullName>
    </submittedName>
</protein>
<accession>A0ABP1QJP4</accession>
<name>A0ABP1QJP4_9HEXA</name>
<gene>
    <name evidence="2" type="ORF">ODALV1_LOCUS12179</name>
</gene>
<evidence type="ECO:0000256" key="1">
    <source>
        <dbReference type="ARBA" id="ARBA00001954"/>
    </source>
</evidence>
<dbReference type="EMBL" id="CAXLJM020000036">
    <property type="protein sequence ID" value="CAL8105767.1"/>
    <property type="molecule type" value="Genomic_DNA"/>
</dbReference>
<dbReference type="Gene3D" id="2.60.120.590">
    <property type="entry name" value="Alpha-ketoglutarate-dependent dioxygenase AlkB-like"/>
    <property type="match status" value="1"/>
</dbReference>
<evidence type="ECO:0000313" key="3">
    <source>
        <dbReference type="Proteomes" id="UP001642540"/>
    </source>
</evidence>
<dbReference type="PANTHER" id="PTHR21052:SF0">
    <property type="entry name" value="ALPHA-KETOGLUTARATE-DEPENDENT DIOXYGENASE ALKB HOMOLOG 7, MITOCHONDRIAL"/>
    <property type="match status" value="1"/>
</dbReference>
<keyword evidence="3" id="KW-1185">Reference proteome</keyword>
<reference evidence="2 3" key="1">
    <citation type="submission" date="2024-08" db="EMBL/GenBank/DDBJ databases">
        <authorList>
            <person name="Cucini C."/>
            <person name="Frati F."/>
        </authorList>
    </citation>
    <scope>NUCLEOTIDE SEQUENCE [LARGE SCALE GENOMIC DNA]</scope>
</reference>